<keyword evidence="2" id="KW-0378">Hydrolase</keyword>
<keyword evidence="2" id="KW-0347">Helicase</keyword>
<sequence>MEVGGMLPSHSQEEISPIKEGDYVGEDGLIRCGVCGKRKQFKIEISGFKKIVPCICKCRSDEIEKEKQKDEYEQRMHAINRLKDASMMASKFRDANFSGYKVREENKEAYKLALNYVKKFREMKEKNQGLLLYGPVGTGKSFTAACIANALMEQNITVIMTSFVKILQDIGTGDEASYIQILNSASLLIIDDLGAERNTDYALEKVYNVIDSRIRTNKPMILTTNLELSEMLKTTDIRYRRVYDRIFETCYPVEMPGKSFRQIEAAQRFNSMKEFLK</sequence>
<dbReference type="InterPro" id="IPR003593">
    <property type="entry name" value="AAA+_ATPase"/>
</dbReference>
<organism evidence="2">
    <name type="scientific">Siphoviridae sp. ctVOP12</name>
    <dbReference type="NCBI Taxonomy" id="2825531"/>
    <lineage>
        <taxon>Viruses</taxon>
        <taxon>Duplodnaviria</taxon>
        <taxon>Heunggongvirae</taxon>
        <taxon>Uroviricota</taxon>
        <taxon>Caudoviricetes</taxon>
    </lineage>
</organism>
<dbReference type="SMART" id="SM00382">
    <property type="entry name" value="AAA"/>
    <property type="match status" value="1"/>
</dbReference>
<keyword evidence="2" id="KW-0547">Nucleotide-binding</keyword>
<dbReference type="InterPro" id="IPR027417">
    <property type="entry name" value="P-loop_NTPase"/>
</dbReference>
<feature type="domain" description="AAA+ ATPase" evidence="1">
    <location>
        <begin position="126"/>
        <end position="247"/>
    </location>
</feature>
<reference evidence="2" key="1">
    <citation type="journal article" date="2021" name="Proc. Natl. Acad. Sci. U.S.A.">
        <title>A Catalog of Tens of Thousands of Viruses from Human Metagenomes Reveals Hidden Associations with Chronic Diseases.</title>
        <authorList>
            <person name="Tisza M.J."/>
            <person name="Buck C.B."/>
        </authorList>
    </citation>
    <scope>NUCLEOTIDE SEQUENCE</scope>
    <source>
        <strain evidence="2">CtVOP12</strain>
    </source>
</reference>
<dbReference type="CDD" id="cd00009">
    <property type="entry name" value="AAA"/>
    <property type="match status" value="1"/>
</dbReference>
<dbReference type="InterPro" id="IPR002611">
    <property type="entry name" value="IstB_ATP-bd"/>
</dbReference>
<protein>
    <submittedName>
        <fullName evidence="2">Replicative helicase</fullName>
    </submittedName>
</protein>
<accession>A0A8S5V9Y4</accession>
<dbReference type="PANTHER" id="PTHR30050:SF4">
    <property type="entry name" value="ATP-BINDING PROTEIN RV3427C IN INSERTION SEQUENCE-RELATED"/>
    <property type="match status" value="1"/>
</dbReference>
<dbReference type="Pfam" id="PF01695">
    <property type="entry name" value="IstB_IS21"/>
    <property type="match status" value="1"/>
</dbReference>
<evidence type="ECO:0000259" key="1">
    <source>
        <dbReference type="SMART" id="SM00382"/>
    </source>
</evidence>
<name>A0A8S5V9Y4_9CAUD</name>
<dbReference type="SUPFAM" id="SSF52540">
    <property type="entry name" value="P-loop containing nucleoside triphosphate hydrolases"/>
    <property type="match status" value="1"/>
</dbReference>
<dbReference type="GO" id="GO:0005524">
    <property type="term" value="F:ATP binding"/>
    <property type="evidence" value="ECO:0007669"/>
    <property type="project" value="InterPro"/>
</dbReference>
<keyword evidence="2" id="KW-0067">ATP-binding</keyword>
<dbReference type="GO" id="GO:0006260">
    <property type="term" value="P:DNA replication"/>
    <property type="evidence" value="ECO:0007669"/>
    <property type="project" value="TreeGrafter"/>
</dbReference>
<dbReference type="EMBL" id="BK016231">
    <property type="protein sequence ID" value="DAG03524.1"/>
    <property type="molecule type" value="Genomic_DNA"/>
</dbReference>
<dbReference type="Gene3D" id="3.40.50.300">
    <property type="entry name" value="P-loop containing nucleotide triphosphate hydrolases"/>
    <property type="match status" value="1"/>
</dbReference>
<dbReference type="PANTHER" id="PTHR30050">
    <property type="entry name" value="CHROMOSOMAL REPLICATION INITIATOR PROTEIN DNAA"/>
    <property type="match status" value="1"/>
</dbReference>
<proteinExistence type="predicted"/>
<dbReference type="NCBIfam" id="NF005992">
    <property type="entry name" value="PRK08116.1"/>
    <property type="match status" value="1"/>
</dbReference>
<dbReference type="GO" id="GO:0004386">
    <property type="term" value="F:helicase activity"/>
    <property type="evidence" value="ECO:0007669"/>
    <property type="project" value="UniProtKB-KW"/>
</dbReference>
<evidence type="ECO:0000313" key="2">
    <source>
        <dbReference type="EMBL" id="DAG03524.1"/>
    </source>
</evidence>